<dbReference type="InterPro" id="IPR017270">
    <property type="entry name" value="MotA/TolQ/ExbB-rel"/>
</dbReference>
<feature type="transmembrane region" description="Helical" evidence="8">
    <location>
        <begin position="365"/>
        <end position="392"/>
    </location>
</feature>
<evidence type="ECO:0000259" key="9">
    <source>
        <dbReference type="Pfam" id="PF01618"/>
    </source>
</evidence>
<evidence type="ECO:0000256" key="4">
    <source>
        <dbReference type="ARBA" id="ARBA00022692"/>
    </source>
</evidence>
<reference evidence="10" key="1">
    <citation type="submission" date="2018-06" db="EMBL/GenBank/DDBJ databases">
        <authorList>
            <person name="Zhirakovskaya E."/>
        </authorList>
    </citation>
    <scope>NUCLEOTIDE SEQUENCE</scope>
</reference>
<accession>A0A3B0VQW8</accession>
<keyword evidence="4 8" id="KW-0812">Transmembrane</keyword>
<feature type="domain" description="MotA/TolQ/ExbB proton channel" evidence="9">
    <location>
        <begin position="322"/>
        <end position="440"/>
    </location>
</feature>
<feature type="transmembrane region" description="Helical" evidence="8">
    <location>
        <begin position="279"/>
        <end position="303"/>
    </location>
</feature>
<dbReference type="GO" id="GO:0005886">
    <property type="term" value="C:plasma membrane"/>
    <property type="evidence" value="ECO:0007669"/>
    <property type="project" value="UniProtKB-SubCell"/>
</dbReference>
<sequence length="453" mass="49868">MNGLNMKKTLILLLVTLLSFNSVSAMTLSELVRAIKKSATESSAENQKRVSEFKSKRDQQQRLLTDAKNTLVALERKTDQLKLEFDDNEKSLVDLETILHERSGNLGEMQGTVKILAGDLRSRVKNSLTSAQFQDRDIFLTDLAAKSELPTIADLKKLWLEMTHEIAEQAKIVKFTAPVLNAEGEVDQNINVIRLGVFNAFDTDGNFLTWSAEGLSNKGVLYRMSKQPPAKYVSMANDFVTAAPGATVHAPLDFTRGTILQMVIQTPDWKDKVKQGKEVGYVIIGLGVFGLLLALWKFLSLYITGSKIKKQLKSKTPNTNNALGRIMHVYTDNPDSDIETMELKMDEAILRETAPLENGLSFIKVMYVIAPLLGLLGTVVGMIATFQMITLFGTGDPKSMAGGISQALVTTVLGLVVAIPLTILHSVLQSMAKRQTQILEEQSAGIIARLAEK</sequence>
<dbReference type="InterPro" id="IPR002898">
    <property type="entry name" value="MotA_ExbB_proton_chnl"/>
</dbReference>
<evidence type="ECO:0000256" key="8">
    <source>
        <dbReference type="SAM" id="Phobius"/>
    </source>
</evidence>
<gene>
    <name evidence="10" type="ORF">MNBD_GAMMA01-1936</name>
</gene>
<evidence type="ECO:0000256" key="7">
    <source>
        <dbReference type="SAM" id="Coils"/>
    </source>
</evidence>
<proteinExistence type="inferred from homology"/>
<evidence type="ECO:0000256" key="3">
    <source>
        <dbReference type="ARBA" id="ARBA00022475"/>
    </source>
</evidence>
<dbReference type="EMBL" id="UOEW01000288">
    <property type="protein sequence ID" value="VAW40827.1"/>
    <property type="molecule type" value="Genomic_DNA"/>
</dbReference>
<dbReference type="PANTHER" id="PTHR30625">
    <property type="entry name" value="PROTEIN TOLQ"/>
    <property type="match status" value="1"/>
</dbReference>
<dbReference type="GO" id="GO:0017038">
    <property type="term" value="P:protein import"/>
    <property type="evidence" value="ECO:0007669"/>
    <property type="project" value="TreeGrafter"/>
</dbReference>
<evidence type="ECO:0000256" key="1">
    <source>
        <dbReference type="ARBA" id="ARBA00004651"/>
    </source>
</evidence>
<dbReference type="AlphaFoldDB" id="A0A3B0VQW8"/>
<organism evidence="10">
    <name type="scientific">hydrothermal vent metagenome</name>
    <dbReference type="NCBI Taxonomy" id="652676"/>
    <lineage>
        <taxon>unclassified sequences</taxon>
        <taxon>metagenomes</taxon>
        <taxon>ecological metagenomes</taxon>
    </lineage>
</organism>
<comment type="similarity">
    <text evidence="2">Belongs to the ExbB/TolQ family.</text>
</comment>
<evidence type="ECO:0000256" key="6">
    <source>
        <dbReference type="ARBA" id="ARBA00023136"/>
    </source>
</evidence>
<dbReference type="PIRSF" id="PIRSF037714">
    <property type="entry name" value="TolR"/>
    <property type="match status" value="1"/>
</dbReference>
<keyword evidence="7" id="KW-0175">Coiled coil</keyword>
<keyword evidence="3" id="KW-1003">Cell membrane</keyword>
<dbReference type="PANTHER" id="PTHR30625:SF11">
    <property type="entry name" value="MOTA_TOLQ_EXBB PROTON CHANNEL DOMAIN-CONTAINING PROTEIN"/>
    <property type="match status" value="1"/>
</dbReference>
<evidence type="ECO:0000256" key="2">
    <source>
        <dbReference type="ARBA" id="ARBA00010442"/>
    </source>
</evidence>
<comment type="subcellular location">
    <subcellularLocation>
        <location evidence="1">Cell membrane</location>
        <topology evidence="1">Multi-pass membrane protein</topology>
    </subcellularLocation>
</comment>
<feature type="coiled-coil region" evidence="7">
    <location>
        <begin position="57"/>
        <end position="84"/>
    </location>
</feature>
<name>A0A3B0VQW8_9ZZZZ</name>
<feature type="transmembrane region" description="Helical" evidence="8">
    <location>
        <begin position="404"/>
        <end position="428"/>
    </location>
</feature>
<dbReference type="Pfam" id="PF01618">
    <property type="entry name" value="MotA_ExbB"/>
    <property type="match status" value="1"/>
</dbReference>
<keyword evidence="5 8" id="KW-1133">Transmembrane helix</keyword>
<keyword evidence="6 8" id="KW-0472">Membrane</keyword>
<dbReference type="InterPro" id="IPR050790">
    <property type="entry name" value="ExbB/TolQ_transport"/>
</dbReference>
<protein>
    <submittedName>
        <fullName evidence="10">MotA/TolQ/ExbB proton channel family protein</fullName>
    </submittedName>
</protein>
<evidence type="ECO:0000313" key="10">
    <source>
        <dbReference type="EMBL" id="VAW40827.1"/>
    </source>
</evidence>
<evidence type="ECO:0000256" key="5">
    <source>
        <dbReference type="ARBA" id="ARBA00022989"/>
    </source>
</evidence>